<sequence>MKLDRKSIVYNALQDVGTIAVFLVFTGGASITSLNFSAAAIVAAVLAVLTTVTLVWEYLVWRNYSFYIREENINIRHGVFQKKSREIPLSRIQNVDIKKNVVQRVLGIAKVSLETAGGGHTEASLKFIGDEQARQFQRKIRNLKKGVEDTEEADEDRELIYEISDRELGVLGVTSVKPGLIFGLMGLLGVGGGLVLTAVEQSGLSVLLGLSIILVLGLAGVWAASFTSVLLKYYGFKLWRSDDSLEYERGFLNRSEGSIPLEKIQKLTVEENPLKRLFGYSTLKIETAGYSAQNSMEGGPESAIPLTKRNRAIRLANKIEPFGEINTVSIPGKARRRYFGRYMILNAAVTAGTLTYAYFTGSYLIAGAVFTALTVLSITAAHLKWKNKGYQVGEDKIVTMNGFWKRETMIVPYYRIQNLIETQTVFQRRWNLSSLVLDIAGTNLFQKDAKITDLDTEQLRQVKEQCYRKLQDSL</sequence>
<feature type="domain" description="YdbS-like PH" evidence="2">
    <location>
        <begin position="233"/>
        <end position="319"/>
    </location>
</feature>
<gene>
    <name evidence="3" type="ORF">SVXNc_0754</name>
</gene>
<accession>A0ABY8CGY7</accession>
<feature type="transmembrane region" description="Helical" evidence="1">
    <location>
        <begin position="365"/>
        <end position="383"/>
    </location>
</feature>
<keyword evidence="4" id="KW-1185">Reference proteome</keyword>
<feature type="transmembrane region" description="Helical" evidence="1">
    <location>
        <begin position="205"/>
        <end position="231"/>
    </location>
</feature>
<dbReference type="PIRSF" id="PIRSF026631">
    <property type="entry name" value="UCP026631"/>
    <property type="match status" value="1"/>
</dbReference>
<dbReference type="RefSeq" id="WP_347721597.1">
    <property type="nucleotide sequence ID" value="NZ_CP104395.1"/>
</dbReference>
<dbReference type="GeneID" id="90590191"/>
<organism evidence="3 4">
    <name type="scientific">Candidatus Nanohalococcus occultus</name>
    <dbReference type="NCBI Taxonomy" id="2978047"/>
    <lineage>
        <taxon>Archaea</taxon>
        <taxon>Candidatus Nanohalarchaeota</taxon>
        <taxon>Candidatus Nanohalarchaeota incertae sedis</taxon>
        <taxon>Candidatus Nanohalococcus</taxon>
    </lineage>
</organism>
<protein>
    <submittedName>
        <fullName evidence="3">Membrane protein, contains bPH2 domain</fullName>
    </submittedName>
</protein>
<feature type="transmembrane region" description="Helical" evidence="1">
    <location>
        <begin position="12"/>
        <end position="32"/>
    </location>
</feature>
<dbReference type="Pfam" id="PF03703">
    <property type="entry name" value="bPH_2"/>
    <property type="match status" value="3"/>
</dbReference>
<dbReference type="InterPro" id="IPR014529">
    <property type="entry name" value="UCP026631"/>
</dbReference>
<feature type="transmembrane region" description="Helical" evidence="1">
    <location>
        <begin position="38"/>
        <end position="59"/>
    </location>
</feature>
<keyword evidence="1" id="KW-0472">Membrane</keyword>
<proteinExistence type="predicted"/>
<dbReference type="PANTHER" id="PTHR34473:SF3">
    <property type="entry name" value="TRANSMEMBRANE PROTEIN-RELATED"/>
    <property type="match status" value="1"/>
</dbReference>
<feature type="transmembrane region" description="Helical" evidence="1">
    <location>
        <begin position="180"/>
        <end position="199"/>
    </location>
</feature>
<dbReference type="EMBL" id="CP104395">
    <property type="protein sequence ID" value="WEL19765.1"/>
    <property type="molecule type" value="Genomic_DNA"/>
</dbReference>
<feature type="domain" description="YdbS-like PH" evidence="2">
    <location>
        <begin position="385"/>
        <end position="465"/>
    </location>
</feature>
<evidence type="ECO:0000256" key="1">
    <source>
        <dbReference type="SAM" id="Phobius"/>
    </source>
</evidence>
<name>A0ABY8CGY7_9ARCH</name>
<keyword evidence="1" id="KW-0812">Transmembrane</keyword>
<evidence type="ECO:0000259" key="2">
    <source>
        <dbReference type="Pfam" id="PF03703"/>
    </source>
</evidence>
<dbReference type="PANTHER" id="PTHR34473">
    <property type="entry name" value="UPF0699 TRANSMEMBRANE PROTEIN YDBS"/>
    <property type="match status" value="1"/>
</dbReference>
<evidence type="ECO:0000313" key="3">
    <source>
        <dbReference type="EMBL" id="WEL19765.1"/>
    </source>
</evidence>
<evidence type="ECO:0000313" key="4">
    <source>
        <dbReference type="Proteomes" id="UP001218034"/>
    </source>
</evidence>
<feature type="transmembrane region" description="Helical" evidence="1">
    <location>
        <begin position="339"/>
        <end position="359"/>
    </location>
</feature>
<keyword evidence="1" id="KW-1133">Transmembrane helix</keyword>
<dbReference type="Proteomes" id="UP001218034">
    <property type="component" value="Chromosome"/>
</dbReference>
<feature type="domain" description="YdbS-like PH" evidence="2">
    <location>
        <begin position="61"/>
        <end position="140"/>
    </location>
</feature>
<reference evidence="3 4" key="1">
    <citation type="submission" date="2022-09" db="EMBL/GenBank/DDBJ databases">
        <title>Xylan utilization by haloarchaea-nanohaloarchaea associations.</title>
        <authorList>
            <person name="Yakimov M."/>
        </authorList>
    </citation>
    <scope>NUCLEOTIDE SEQUENCE [LARGE SCALE GENOMIC DNA]</scope>
    <source>
        <strain evidence="3 4">SVXNc</strain>
    </source>
</reference>
<dbReference type="InterPro" id="IPR005182">
    <property type="entry name" value="YdbS-like_PH"/>
</dbReference>